<dbReference type="Proteomes" id="UP000247459">
    <property type="component" value="Unassembled WGS sequence"/>
</dbReference>
<evidence type="ECO:0000256" key="1">
    <source>
        <dbReference type="SAM" id="Phobius"/>
    </source>
</evidence>
<evidence type="ECO:0000313" key="2">
    <source>
        <dbReference type="EMBL" id="PYY29717.1"/>
    </source>
</evidence>
<protein>
    <submittedName>
        <fullName evidence="2">Uncharacterized protein</fullName>
    </submittedName>
</protein>
<accession>A0A2W0CC21</accession>
<dbReference type="RefSeq" id="WP_110757931.1">
    <property type="nucleotide sequence ID" value="NZ_PRLG01000015.1"/>
</dbReference>
<feature type="transmembrane region" description="Helical" evidence="1">
    <location>
        <begin position="12"/>
        <end position="33"/>
    </location>
</feature>
<reference evidence="2 3" key="1">
    <citation type="submission" date="2018-01" db="EMBL/GenBank/DDBJ databases">
        <title>Genome sequence of the PGP bacterium Paenibacillus illinoisensis E3.</title>
        <authorList>
            <person name="Rolli E."/>
            <person name="Marasco R."/>
            <person name="Bessem C."/>
            <person name="Michoud G."/>
            <person name="Gaiarsa S."/>
            <person name="Borin S."/>
            <person name="Daffonchio D."/>
        </authorList>
    </citation>
    <scope>NUCLEOTIDE SEQUENCE [LARGE SCALE GENOMIC DNA]</scope>
    <source>
        <strain evidence="2 3">E3</strain>
    </source>
</reference>
<sequence>MLKYLNFNLEMFVLGIVTLFFLLLGLLAWILMFKNIYLKITKRSLKMKPCEACGHSISSTAIICPHCGESYRSSAAYESITGCIIAGIMFSVIGLKFIELFIEEFLTK</sequence>
<name>A0A2W0CC21_9BACL</name>
<proteinExistence type="predicted"/>
<dbReference type="OrthoDB" id="2667279at2"/>
<gene>
    <name evidence="2" type="ORF">PIL02S_01917</name>
</gene>
<organism evidence="2 3">
    <name type="scientific">Paenibacillus illinoisensis</name>
    <dbReference type="NCBI Taxonomy" id="59845"/>
    <lineage>
        <taxon>Bacteria</taxon>
        <taxon>Bacillati</taxon>
        <taxon>Bacillota</taxon>
        <taxon>Bacilli</taxon>
        <taxon>Bacillales</taxon>
        <taxon>Paenibacillaceae</taxon>
        <taxon>Paenibacillus</taxon>
    </lineage>
</organism>
<dbReference type="AlphaFoldDB" id="A0A2W0CC21"/>
<evidence type="ECO:0000313" key="3">
    <source>
        <dbReference type="Proteomes" id="UP000247459"/>
    </source>
</evidence>
<keyword evidence="1" id="KW-0812">Transmembrane</keyword>
<keyword evidence="1" id="KW-1133">Transmembrane helix</keyword>
<comment type="caution">
    <text evidence="2">The sequence shown here is derived from an EMBL/GenBank/DDBJ whole genome shotgun (WGS) entry which is preliminary data.</text>
</comment>
<dbReference type="EMBL" id="PRLG01000015">
    <property type="protein sequence ID" value="PYY29717.1"/>
    <property type="molecule type" value="Genomic_DNA"/>
</dbReference>
<keyword evidence="1" id="KW-0472">Membrane</keyword>
<feature type="transmembrane region" description="Helical" evidence="1">
    <location>
        <begin position="80"/>
        <end position="102"/>
    </location>
</feature>